<evidence type="ECO:0000313" key="3">
    <source>
        <dbReference type="Proteomes" id="UP000035035"/>
    </source>
</evidence>
<gene>
    <name evidence="2" type="ORF">V525_15035</name>
</gene>
<evidence type="ECO:0008006" key="4">
    <source>
        <dbReference type="Google" id="ProtNLM"/>
    </source>
</evidence>
<sequence>MRDATMTVTDLHKAATTAATGGDTTPSTLRLNAGAASAARPSTKERSTKPTTFYDDDTREDLLDTARSGGISGYLARQKLDNDTRRRERHDAAVARPIQFDVPTLIRTNRGFDGRGGGRVAHVRRPNELRGTTAHVPGFYPFPIGASAPLDGAPVGSHLDTGQPVGFDQIGWFEAGQITAPSAMVFGLNGFGKSTLNRRIVCHDLATGVRPLIMGDHRPDFVNMMRQMVLHDSDGRVQYREDGITPVTPQVTSVGFDSPMNPLAVGTFGNLIARLPTAARQLAEREMRARQVTAATGLLEISSGRPIAPHEETLLTTALRVLYGTANEFTLTNAPLPGDVLNLLRQVPQTLIDATARDADTNPELRRAHQDLLDASGALGRRPHDAIAVDRYLLLTENLRQSLDQLVSGQFGEIFNAPTKEPIDIDALGVCVDMSRLPANARKLRAAVLLACWSDGFSAVEASHLLSDHGLQEPRNYDLVCDEFSLVLGVGNGIVWRVDEVTRVQREQGTGSLFTTHTVKDLQAFDSMEDRQRAMGFLDRARVKVCFPLPEDEASLMEGKVNLNEKEAATLAEWATTPRGIDDPVVSEISEADWADGLRATGTETNTVPPGMGKFLIKEGEQPGIPVQMRLTATERATEMHNTNKRFNRGRGAKSGAAA</sequence>
<dbReference type="PATRIC" id="fig|1423140.3.peg.3003"/>
<dbReference type="HOGENOM" id="CLU_019823_1_0_11"/>
<dbReference type="InterPro" id="IPR027417">
    <property type="entry name" value="P-loop_NTPase"/>
</dbReference>
<reference evidence="2 3" key="1">
    <citation type="journal article" date="2014" name="Genome Announc.">
        <title>Draft Genome Sequence of Gordonia alkanivorans Strain CGMCC6845, a Halotolerant Hydrocarbon-Degrading Bacterium.</title>
        <authorList>
            <person name="Wang X."/>
            <person name="Jin D."/>
            <person name="Zhou L."/>
            <person name="Wu L."/>
            <person name="An W."/>
            <person name="Zhao L."/>
        </authorList>
    </citation>
    <scope>NUCLEOTIDE SEQUENCE [LARGE SCALE GENOMIC DNA]</scope>
    <source>
        <strain evidence="2 3">CGMCC 6845</strain>
    </source>
</reference>
<feature type="region of interest" description="Disordered" evidence="1">
    <location>
        <begin position="33"/>
        <end position="56"/>
    </location>
</feature>
<dbReference type="SUPFAM" id="SSF52540">
    <property type="entry name" value="P-loop containing nucleoside triphosphate hydrolases"/>
    <property type="match status" value="1"/>
</dbReference>
<evidence type="ECO:0000256" key="1">
    <source>
        <dbReference type="SAM" id="MobiDB-lite"/>
    </source>
</evidence>
<organism evidence="2 3">
    <name type="scientific">Gordonia alkanivorans CGMCC 6845</name>
    <dbReference type="NCBI Taxonomy" id="1423140"/>
    <lineage>
        <taxon>Bacteria</taxon>
        <taxon>Bacillati</taxon>
        <taxon>Actinomycetota</taxon>
        <taxon>Actinomycetes</taxon>
        <taxon>Mycobacteriales</taxon>
        <taxon>Gordoniaceae</taxon>
        <taxon>Gordonia</taxon>
    </lineage>
</organism>
<dbReference type="EMBL" id="AYXO01000029">
    <property type="protein sequence ID" value="ETA06069.1"/>
    <property type="molecule type" value="Genomic_DNA"/>
</dbReference>
<protein>
    <recommendedName>
        <fullName evidence="4">ATP-binding protein</fullName>
    </recommendedName>
</protein>
<dbReference type="Gene3D" id="3.40.50.300">
    <property type="entry name" value="P-loop containing nucleotide triphosphate hydrolases"/>
    <property type="match status" value="1"/>
</dbReference>
<proteinExistence type="predicted"/>
<dbReference type="Proteomes" id="UP000035035">
    <property type="component" value="Unassembled WGS sequence"/>
</dbReference>
<comment type="caution">
    <text evidence="2">The sequence shown here is derived from an EMBL/GenBank/DDBJ whole genome shotgun (WGS) entry which is preliminary data.</text>
</comment>
<name>W9DCF8_9ACTN</name>
<accession>W9DCF8</accession>
<dbReference type="AlphaFoldDB" id="W9DCF8"/>
<keyword evidence="3" id="KW-1185">Reference proteome</keyword>
<evidence type="ECO:0000313" key="2">
    <source>
        <dbReference type="EMBL" id="ETA06069.1"/>
    </source>
</evidence>